<evidence type="ECO:0000313" key="12">
    <source>
        <dbReference type="EMBL" id="SDB45065.1"/>
    </source>
</evidence>
<evidence type="ECO:0000256" key="9">
    <source>
        <dbReference type="PIRNR" id="PIRNR003128"/>
    </source>
</evidence>
<dbReference type="GO" id="GO:0005524">
    <property type="term" value="F:ATP binding"/>
    <property type="evidence" value="ECO:0007669"/>
    <property type="project" value="UniProtKB-KW"/>
</dbReference>
<comment type="similarity">
    <text evidence="2 9">Belongs to the RecN family.</text>
</comment>
<dbReference type="PANTHER" id="PTHR11059:SF0">
    <property type="entry name" value="DNA REPAIR PROTEIN RECN"/>
    <property type="match status" value="1"/>
</dbReference>
<organism evidence="12 13">
    <name type="scientific">Desulfonatronum thiosulfatophilum</name>
    <dbReference type="NCBI Taxonomy" id="617002"/>
    <lineage>
        <taxon>Bacteria</taxon>
        <taxon>Pseudomonadati</taxon>
        <taxon>Thermodesulfobacteriota</taxon>
        <taxon>Desulfovibrionia</taxon>
        <taxon>Desulfovibrionales</taxon>
        <taxon>Desulfonatronaceae</taxon>
        <taxon>Desulfonatronum</taxon>
    </lineage>
</organism>
<evidence type="ECO:0000256" key="1">
    <source>
        <dbReference type="ARBA" id="ARBA00003618"/>
    </source>
</evidence>
<dbReference type="Pfam" id="PF02463">
    <property type="entry name" value="SMC_N"/>
    <property type="match status" value="1"/>
</dbReference>
<feature type="coiled-coil region" evidence="10">
    <location>
        <begin position="323"/>
        <end position="350"/>
    </location>
</feature>
<keyword evidence="4" id="KW-0547">Nucleotide-binding</keyword>
<evidence type="ECO:0000256" key="5">
    <source>
        <dbReference type="ARBA" id="ARBA00022763"/>
    </source>
</evidence>
<dbReference type="Gene3D" id="3.40.50.300">
    <property type="entry name" value="P-loop containing nucleotide triphosphate hydrolases"/>
    <property type="match status" value="2"/>
</dbReference>
<dbReference type="GO" id="GO:0006310">
    <property type="term" value="P:DNA recombination"/>
    <property type="evidence" value="ECO:0007669"/>
    <property type="project" value="InterPro"/>
</dbReference>
<dbReference type="PIRSF" id="PIRSF003128">
    <property type="entry name" value="RecN"/>
    <property type="match status" value="1"/>
</dbReference>
<keyword evidence="5 9" id="KW-0227">DNA damage</keyword>
<dbReference type="Proteomes" id="UP000198771">
    <property type="component" value="Unassembled WGS sequence"/>
</dbReference>
<dbReference type="InterPro" id="IPR004604">
    <property type="entry name" value="DNA_recomb/repair_RecN"/>
</dbReference>
<feature type="coiled-coil region" evidence="10">
    <location>
        <begin position="145"/>
        <end position="216"/>
    </location>
</feature>
<keyword evidence="7 9" id="KW-0234">DNA repair</keyword>
<keyword evidence="13" id="KW-1185">Reference proteome</keyword>
<evidence type="ECO:0000313" key="13">
    <source>
        <dbReference type="Proteomes" id="UP000198771"/>
    </source>
</evidence>
<keyword evidence="6" id="KW-0067">ATP-binding</keyword>
<proteinExistence type="inferred from homology"/>
<dbReference type="GO" id="GO:0009432">
    <property type="term" value="P:SOS response"/>
    <property type="evidence" value="ECO:0007669"/>
    <property type="project" value="TreeGrafter"/>
</dbReference>
<gene>
    <name evidence="12" type="ORF">SAMN05660653_02181</name>
</gene>
<name>A0A1G6DJQ6_9BACT</name>
<evidence type="ECO:0000259" key="11">
    <source>
        <dbReference type="Pfam" id="PF02463"/>
    </source>
</evidence>
<accession>A0A1G6DJQ6</accession>
<comment type="function">
    <text evidence="1 9">May be involved in recombinational repair of damaged DNA.</text>
</comment>
<dbReference type="InterPro" id="IPR027417">
    <property type="entry name" value="P-loop_NTPase"/>
</dbReference>
<evidence type="ECO:0000256" key="4">
    <source>
        <dbReference type="ARBA" id="ARBA00022741"/>
    </source>
</evidence>
<dbReference type="OrthoDB" id="9806954at2"/>
<protein>
    <recommendedName>
        <fullName evidence="3 9">DNA repair protein RecN</fullName>
    </recommendedName>
    <alternativeName>
        <fullName evidence="8 9">Recombination protein N</fullName>
    </alternativeName>
</protein>
<evidence type="ECO:0000256" key="7">
    <source>
        <dbReference type="ARBA" id="ARBA00023204"/>
    </source>
</evidence>
<dbReference type="InterPro" id="IPR003395">
    <property type="entry name" value="RecF/RecN/SMC_N"/>
</dbReference>
<feature type="domain" description="RecF/RecN/SMC N-terminal" evidence="11">
    <location>
        <begin position="14"/>
        <end position="493"/>
    </location>
</feature>
<evidence type="ECO:0000256" key="3">
    <source>
        <dbReference type="ARBA" id="ARBA00021315"/>
    </source>
</evidence>
<dbReference type="GO" id="GO:0043590">
    <property type="term" value="C:bacterial nucleoid"/>
    <property type="evidence" value="ECO:0007669"/>
    <property type="project" value="TreeGrafter"/>
</dbReference>
<dbReference type="AlphaFoldDB" id="A0A1G6DJQ6"/>
<dbReference type="CDD" id="cd03241">
    <property type="entry name" value="ABC_RecN"/>
    <property type="match status" value="1"/>
</dbReference>
<evidence type="ECO:0000256" key="2">
    <source>
        <dbReference type="ARBA" id="ARBA00009441"/>
    </source>
</evidence>
<evidence type="ECO:0000256" key="8">
    <source>
        <dbReference type="ARBA" id="ARBA00033408"/>
    </source>
</evidence>
<evidence type="ECO:0000256" key="10">
    <source>
        <dbReference type="SAM" id="Coils"/>
    </source>
</evidence>
<reference evidence="12 13" key="1">
    <citation type="submission" date="2016-10" db="EMBL/GenBank/DDBJ databases">
        <authorList>
            <person name="de Groot N.N."/>
        </authorList>
    </citation>
    <scope>NUCLEOTIDE SEQUENCE [LARGE SCALE GENOMIC DNA]</scope>
    <source>
        <strain evidence="12 13">ASO4-2</strain>
    </source>
</reference>
<keyword evidence="10" id="KW-0175">Coiled coil</keyword>
<evidence type="ECO:0000256" key="6">
    <source>
        <dbReference type="ARBA" id="ARBA00022840"/>
    </source>
</evidence>
<dbReference type="PANTHER" id="PTHR11059">
    <property type="entry name" value="DNA REPAIR PROTEIN RECN"/>
    <property type="match status" value="1"/>
</dbReference>
<dbReference type="SUPFAM" id="SSF52540">
    <property type="entry name" value="P-loop containing nucleoside triphosphate hydrolases"/>
    <property type="match status" value="2"/>
</dbReference>
<dbReference type="STRING" id="617002.SAMN05660653_02181"/>
<dbReference type="RefSeq" id="WP_092121379.1">
    <property type="nucleotide sequence ID" value="NZ_FMXO01000012.1"/>
</dbReference>
<sequence>MLELLRIRKLALIDDLELEFGSGLNVITGETGAGKSFILRALDFLLGEKLAVNLVRPGHDKAQVEAIFVLNENGSPAETLIRRELSADTGRSRVWVNDDLASQESLKRLRAKLVLHASQHSQQQLRLPSFHARLLDRFLSQPDLVREKERRLAALNALVEQKKQLEDRLRGLRERRDLLEFQRAEIAKVQPVQGEEEELENRKQTLRDQALAQKDAALAIELLCASDVGLHETLGKLHKAVLSLTGPHPELAGDTAVLLNFSEQAHDLERRLRGLSRIQSAQGELESIEARLWELSQLKRKLKRPLVEIIQLKDEVEANLSFLDSSGLDLKQLERRYEAAKSELTETLNALDTDRRQAALELGAKLSRELRELGFSEHLKIEFTFHPQDIAHGLTENRPRLLWAPNPGQPFQPLEDIASGGELSRVLLAITGLIADAANPTLIFDEVDAGIGGMTLNKVGERLRNLSVLQQVVVITHWPQLAAQADRHFQVHKEVVDGETYTRCTPLDGAARDDELKRMTGGGWSVEEDIGK</sequence>
<dbReference type="GO" id="GO:0006281">
    <property type="term" value="P:DNA repair"/>
    <property type="evidence" value="ECO:0007669"/>
    <property type="project" value="UniProtKB-KW"/>
</dbReference>
<dbReference type="EMBL" id="FMXO01000012">
    <property type="protein sequence ID" value="SDB45065.1"/>
    <property type="molecule type" value="Genomic_DNA"/>
</dbReference>